<evidence type="ECO:0000313" key="2">
    <source>
        <dbReference type="Proteomes" id="UP000035083"/>
    </source>
</evidence>
<gene>
    <name evidence="1" type="ORF">GSI01S_33_00730</name>
</gene>
<dbReference type="AlphaFoldDB" id="L7LQD5"/>
<dbReference type="SUPFAM" id="SSF47413">
    <property type="entry name" value="lambda repressor-like DNA-binding domains"/>
    <property type="match status" value="1"/>
</dbReference>
<dbReference type="InterPro" id="IPR010982">
    <property type="entry name" value="Lambda_DNA-bd_dom_sf"/>
</dbReference>
<dbReference type="GO" id="GO:0003677">
    <property type="term" value="F:DNA binding"/>
    <property type="evidence" value="ECO:0007669"/>
    <property type="project" value="InterPro"/>
</dbReference>
<proteinExistence type="predicted"/>
<keyword evidence="2" id="KW-1185">Reference proteome</keyword>
<dbReference type="Proteomes" id="UP000035083">
    <property type="component" value="Unassembled WGS sequence"/>
</dbReference>
<reference evidence="1 2" key="1">
    <citation type="submission" date="2012-12" db="EMBL/GenBank/DDBJ databases">
        <title>Whole genome shotgun sequence of Gordonia sihwensis NBRC 108236.</title>
        <authorList>
            <person name="Yoshida I."/>
            <person name="Hosoyama A."/>
            <person name="Tsuchikane K."/>
            <person name="Ando Y."/>
            <person name="Baba S."/>
            <person name="Ohji S."/>
            <person name="Hamada M."/>
            <person name="Tamura T."/>
            <person name="Yamazoe A."/>
            <person name="Yamazaki S."/>
            <person name="Fujita N."/>
        </authorList>
    </citation>
    <scope>NUCLEOTIDE SEQUENCE [LARGE SCALE GENOMIC DNA]</scope>
    <source>
        <strain evidence="1 2">NBRC 108236</strain>
    </source>
</reference>
<organism evidence="1 2">
    <name type="scientific">Gordonia sihwensis NBRC 108236</name>
    <dbReference type="NCBI Taxonomy" id="1223544"/>
    <lineage>
        <taxon>Bacteria</taxon>
        <taxon>Bacillati</taxon>
        <taxon>Actinomycetota</taxon>
        <taxon>Actinomycetes</taxon>
        <taxon>Mycobacteriales</taxon>
        <taxon>Gordoniaceae</taxon>
        <taxon>Gordonia</taxon>
    </lineage>
</organism>
<dbReference type="RefSeq" id="WP_006897793.1">
    <property type="nucleotide sequence ID" value="NZ_BANU01000033.1"/>
</dbReference>
<accession>L7LQD5</accession>
<evidence type="ECO:0008006" key="3">
    <source>
        <dbReference type="Google" id="ProtNLM"/>
    </source>
</evidence>
<dbReference type="EMBL" id="BANU01000033">
    <property type="protein sequence ID" value="GAC62387.1"/>
    <property type="molecule type" value="Genomic_DNA"/>
</dbReference>
<sequence>METMTGAEFRVARERLGVTGAWIAAQLGVQDRTVRRWDAGTSVIPPRVAAQVRSMLAATDDFIDQVTAAIREDGDTVVPIYIDDEQLWEHWPDVTYPASWHRAALGRVAERIPGLRLRYMHEEVPE</sequence>
<dbReference type="Gene3D" id="1.10.3100.10">
    <property type="entry name" value="Putative cytoplasmic protein"/>
    <property type="match status" value="1"/>
</dbReference>
<name>L7LQD5_9ACTN</name>
<protein>
    <recommendedName>
        <fullName evidence="3">HTH cro/C1-type domain-containing protein</fullName>
    </recommendedName>
</protein>
<evidence type="ECO:0000313" key="1">
    <source>
        <dbReference type="EMBL" id="GAC62387.1"/>
    </source>
</evidence>
<comment type="caution">
    <text evidence="1">The sequence shown here is derived from an EMBL/GenBank/DDBJ whole genome shotgun (WGS) entry which is preliminary data.</text>
</comment>
<dbReference type="InterPro" id="IPR027910">
    <property type="entry name" value="YdiL_sf"/>
</dbReference>